<feature type="domain" description="Peptidase M48" evidence="8">
    <location>
        <begin position="205"/>
        <end position="414"/>
    </location>
</feature>
<comment type="similarity">
    <text evidence="6">Belongs to the peptidase M48 family.</text>
</comment>
<dbReference type="Pfam" id="PF01435">
    <property type="entry name" value="Peptidase_M48"/>
    <property type="match status" value="1"/>
</dbReference>
<proteinExistence type="inferred from homology"/>
<keyword evidence="1 6" id="KW-0645">Protease</keyword>
<dbReference type="Proteomes" id="UP001168613">
    <property type="component" value="Unassembled WGS sequence"/>
</dbReference>
<name>A0ABT8EIL0_9BURK</name>
<feature type="transmembrane region" description="Helical" evidence="7">
    <location>
        <begin position="144"/>
        <end position="167"/>
    </location>
</feature>
<dbReference type="InterPro" id="IPR001915">
    <property type="entry name" value="Peptidase_M48"/>
</dbReference>
<evidence type="ECO:0000256" key="1">
    <source>
        <dbReference type="ARBA" id="ARBA00022670"/>
    </source>
</evidence>
<keyword evidence="11" id="KW-1185">Reference proteome</keyword>
<dbReference type="InterPro" id="IPR027057">
    <property type="entry name" value="CAXX_Prtase_1"/>
</dbReference>
<evidence type="ECO:0000259" key="8">
    <source>
        <dbReference type="Pfam" id="PF01435"/>
    </source>
</evidence>
<gene>
    <name evidence="10" type="ORF">LMS43_06670</name>
</gene>
<dbReference type="Pfam" id="PF16491">
    <property type="entry name" value="Peptidase_M48_N"/>
    <property type="match status" value="1"/>
</dbReference>
<evidence type="ECO:0000313" key="11">
    <source>
        <dbReference type="Proteomes" id="UP001168613"/>
    </source>
</evidence>
<dbReference type="InterPro" id="IPR032456">
    <property type="entry name" value="Peptidase_M48_N"/>
</dbReference>
<keyword evidence="7" id="KW-1133">Transmembrane helix</keyword>
<evidence type="ECO:0000256" key="5">
    <source>
        <dbReference type="ARBA" id="ARBA00023049"/>
    </source>
</evidence>
<feature type="transmembrane region" description="Helical" evidence="7">
    <location>
        <begin position="328"/>
        <end position="346"/>
    </location>
</feature>
<evidence type="ECO:0000259" key="9">
    <source>
        <dbReference type="Pfam" id="PF16491"/>
    </source>
</evidence>
<dbReference type="EMBL" id="JAJHNU010000001">
    <property type="protein sequence ID" value="MDN4120965.1"/>
    <property type="molecule type" value="Genomic_DNA"/>
</dbReference>
<evidence type="ECO:0000256" key="6">
    <source>
        <dbReference type="RuleBase" id="RU003983"/>
    </source>
</evidence>
<dbReference type="RefSeq" id="WP_266125128.1">
    <property type="nucleotide sequence ID" value="NZ_JAJHNU010000001.1"/>
</dbReference>
<comment type="caution">
    <text evidence="10">The sequence shown here is derived from an EMBL/GenBank/DDBJ whole genome shotgun (WGS) entry which is preliminary data.</text>
</comment>
<feature type="domain" description="CAAX prenyl protease 1 N-terminal" evidence="9">
    <location>
        <begin position="24"/>
        <end position="202"/>
    </location>
</feature>
<evidence type="ECO:0000256" key="4">
    <source>
        <dbReference type="ARBA" id="ARBA00022833"/>
    </source>
</evidence>
<accession>A0ABT8EIL0</accession>
<sequence length="415" mass="47360">MLTLLFLIFLLTDISLRFWLAWRQTRYVHQHKDQVPQEFAHRISLSSHQRAARYTIARTRLGACERLAETILLLLLTLCGGLEVLDWLIGLMVDNEMWRQLSLIGAVLAIMGLAGLPFSLYRKFVLEARFGFNRMTLKLYFTDLLKVIIISMLLGTPICAFILWAMGSLGTSWPIYAWLCWATFNLLMLWLFPSVIAPLFNKFAPLEDQELRQRINDLSERCGFHTSGLYVMDGSRRSAHGNAYFTGFGRTKRIVFFDTLLAKLRASEIEAVLAHELGHFKHKHILTRLVFSLLFSFVLFQVLGWAVTQVSFFTQLGVTPRIGSSNDALALILFFLVVPTFTFWTTPLNSYLLRRAEYQADSFAAQHSSGDELCSALVKLYNDNAATLTPDPIHSAYYDSHPSAIKRLQFIRAIA</sequence>
<comment type="cofactor">
    <cofactor evidence="6">
        <name>Zn(2+)</name>
        <dbReference type="ChEBI" id="CHEBI:29105"/>
    </cofactor>
    <text evidence="6">Binds 1 zinc ion per subunit.</text>
</comment>
<feature type="transmembrane region" description="Helical" evidence="7">
    <location>
        <begin position="289"/>
        <end position="308"/>
    </location>
</feature>
<evidence type="ECO:0000256" key="2">
    <source>
        <dbReference type="ARBA" id="ARBA00022723"/>
    </source>
</evidence>
<evidence type="ECO:0000313" key="10">
    <source>
        <dbReference type="EMBL" id="MDN4120965.1"/>
    </source>
</evidence>
<feature type="transmembrane region" description="Helical" evidence="7">
    <location>
        <begin position="173"/>
        <end position="192"/>
    </location>
</feature>
<reference evidence="10" key="1">
    <citation type="submission" date="2021-11" db="EMBL/GenBank/DDBJ databases">
        <title>Draft genome sequence of Alcaligenes endophyticus type strain CCUG 75668T.</title>
        <authorList>
            <person name="Salva-Serra F."/>
            <person name="Duran R.E."/>
            <person name="Seeger M."/>
            <person name="Moore E.R.B."/>
            <person name="Jaen-Luchoro D."/>
        </authorList>
    </citation>
    <scope>NUCLEOTIDE SEQUENCE</scope>
    <source>
        <strain evidence="10">CCUG 75668</strain>
    </source>
</reference>
<keyword evidence="4 6" id="KW-0862">Zinc</keyword>
<keyword evidence="3 6" id="KW-0378">Hydrolase</keyword>
<dbReference type="CDD" id="cd07343">
    <property type="entry name" value="M48A_Zmpste24p_like"/>
    <property type="match status" value="1"/>
</dbReference>
<feature type="transmembrane region" description="Helical" evidence="7">
    <location>
        <begin position="101"/>
        <end position="121"/>
    </location>
</feature>
<evidence type="ECO:0000256" key="7">
    <source>
        <dbReference type="SAM" id="Phobius"/>
    </source>
</evidence>
<keyword evidence="7" id="KW-0812">Transmembrane</keyword>
<feature type="transmembrane region" description="Helical" evidence="7">
    <location>
        <begin position="67"/>
        <end position="89"/>
    </location>
</feature>
<feature type="transmembrane region" description="Helical" evidence="7">
    <location>
        <begin position="6"/>
        <end position="22"/>
    </location>
</feature>
<dbReference type="PANTHER" id="PTHR10120">
    <property type="entry name" value="CAAX PRENYL PROTEASE 1"/>
    <property type="match status" value="1"/>
</dbReference>
<keyword evidence="7" id="KW-0472">Membrane</keyword>
<keyword evidence="5 6" id="KW-0482">Metalloprotease</keyword>
<organism evidence="10 11">
    <name type="scientific">Alcaligenes endophyticus</name>
    <dbReference type="NCBI Taxonomy" id="1929088"/>
    <lineage>
        <taxon>Bacteria</taxon>
        <taxon>Pseudomonadati</taxon>
        <taxon>Pseudomonadota</taxon>
        <taxon>Betaproteobacteria</taxon>
        <taxon>Burkholderiales</taxon>
        <taxon>Alcaligenaceae</taxon>
        <taxon>Alcaligenes</taxon>
    </lineage>
</organism>
<dbReference type="Gene3D" id="3.30.2010.10">
    <property type="entry name" value="Metalloproteases ('zincins'), catalytic domain"/>
    <property type="match status" value="1"/>
</dbReference>
<keyword evidence="2" id="KW-0479">Metal-binding</keyword>
<evidence type="ECO:0000256" key="3">
    <source>
        <dbReference type="ARBA" id="ARBA00022801"/>
    </source>
</evidence>
<protein>
    <submittedName>
        <fullName evidence="10">M48 family metallopeptidase</fullName>
    </submittedName>
</protein>